<accession>A0A9Q9R9X0</accession>
<evidence type="ECO:0000313" key="3">
    <source>
        <dbReference type="Proteomes" id="UP000760494"/>
    </source>
</evidence>
<feature type="region of interest" description="Disordered" evidence="1">
    <location>
        <begin position="1"/>
        <end position="30"/>
    </location>
</feature>
<organism evidence="2 3">
    <name type="scientific">Fusarium fujikuroi</name>
    <name type="common">Bakanae and foot rot disease fungus</name>
    <name type="synonym">Gibberella fujikuroi</name>
    <dbReference type="NCBI Taxonomy" id="5127"/>
    <lineage>
        <taxon>Eukaryota</taxon>
        <taxon>Fungi</taxon>
        <taxon>Dikarya</taxon>
        <taxon>Ascomycota</taxon>
        <taxon>Pezizomycotina</taxon>
        <taxon>Sordariomycetes</taxon>
        <taxon>Hypocreomycetidae</taxon>
        <taxon>Hypocreales</taxon>
        <taxon>Nectriaceae</taxon>
        <taxon>Fusarium</taxon>
        <taxon>Fusarium fujikuroi species complex</taxon>
    </lineage>
</organism>
<proteinExistence type="predicted"/>
<sequence>MKFASVSAHEAERMRKGAPEECGQDAKHLGVDGQPQHQIGWLPGDQECSDFRLSTEFIQHDGFSNDRLGMRTAAEGYRFLIDDRARVLKPLVIDGVQTYTEAIMKYPVFVFLFAAVGVTAQAANCSESDACGDNERCLCGTHKEIANCYVNCDKDSRAKPAEQAVEKYCSVLRKHSKPLYK</sequence>
<gene>
    <name evidence="2" type="ORF">C2S_3402</name>
</gene>
<comment type="caution">
    <text evidence="2">The sequence shown here is derived from an EMBL/GenBank/DDBJ whole genome shotgun (WGS) entry which is preliminary data.</text>
</comment>
<evidence type="ECO:0000313" key="2">
    <source>
        <dbReference type="EMBL" id="VTT57666.1"/>
    </source>
</evidence>
<reference evidence="2" key="1">
    <citation type="submission" date="2019-05" db="EMBL/GenBank/DDBJ databases">
        <authorList>
            <person name="Piombo E."/>
        </authorList>
    </citation>
    <scope>NUCLEOTIDE SEQUENCE</scope>
    <source>
        <strain evidence="2">C2S</strain>
    </source>
</reference>
<dbReference type="EMBL" id="CABFJX010000013">
    <property type="protein sequence ID" value="VTT57666.1"/>
    <property type="molecule type" value="Genomic_DNA"/>
</dbReference>
<feature type="compositionally biased region" description="Basic and acidic residues" evidence="1">
    <location>
        <begin position="9"/>
        <end position="30"/>
    </location>
</feature>
<dbReference type="AlphaFoldDB" id="A0A9Q9R9X0"/>
<protein>
    <submittedName>
        <fullName evidence="2">Uncharacterized protein</fullName>
    </submittedName>
</protein>
<dbReference type="Proteomes" id="UP000760494">
    <property type="component" value="Unassembled WGS sequence"/>
</dbReference>
<name>A0A9Q9R9X0_FUSFU</name>
<evidence type="ECO:0000256" key="1">
    <source>
        <dbReference type="SAM" id="MobiDB-lite"/>
    </source>
</evidence>